<dbReference type="InterPro" id="IPR007698">
    <property type="entry name" value="AlaDH/PNT_NAD(H)-bd"/>
</dbReference>
<reference evidence="2 3" key="1">
    <citation type="submission" date="2021-03" db="EMBL/GenBank/DDBJ databases">
        <title>Enterococcal diversity collection.</title>
        <authorList>
            <person name="Gilmore M.S."/>
            <person name="Schwartzman J."/>
            <person name="Van Tyne D."/>
            <person name="Martin M."/>
            <person name="Earl A.M."/>
            <person name="Manson A.L."/>
            <person name="Straub T."/>
            <person name="Salamzade R."/>
            <person name="Saavedra J."/>
            <person name="Lebreton F."/>
            <person name="Prichula J."/>
            <person name="Schaufler K."/>
            <person name="Gaca A."/>
            <person name="Sgardioli B."/>
            <person name="Wagenaar J."/>
            <person name="Strong T."/>
        </authorList>
    </citation>
    <scope>NUCLEOTIDE SEQUENCE [LARGE SCALE GENOMIC DNA]</scope>
    <source>
        <strain evidence="2 3">669A</strain>
    </source>
</reference>
<accession>A0ABS3LI05</accession>
<dbReference type="Proteomes" id="UP000664601">
    <property type="component" value="Unassembled WGS sequence"/>
</dbReference>
<protein>
    <recommendedName>
        <fullName evidence="1">Alanine dehydrogenase/pyridine nucleotide transhydrogenase NAD(H)-binding domain-containing protein</fullName>
    </recommendedName>
</protein>
<feature type="domain" description="Alanine dehydrogenase/pyridine nucleotide transhydrogenase NAD(H)-binding" evidence="1">
    <location>
        <begin position="4"/>
        <end position="53"/>
    </location>
</feature>
<keyword evidence="3" id="KW-1185">Reference proteome</keyword>
<dbReference type="RefSeq" id="WP_207675351.1">
    <property type="nucleotide sequence ID" value="NZ_JAFREM010000032.1"/>
</dbReference>
<organism evidence="2 3">
    <name type="scientific">Candidatus Enterococcus moelleringii</name>
    <dbReference type="NCBI Taxonomy" id="2815325"/>
    <lineage>
        <taxon>Bacteria</taxon>
        <taxon>Bacillati</taxon>
        <taxon>Bacillota</taxon>
        <taxon>Bacilli</taxon>
        <taxon>Lactobacillales</taxon>
        <taxon>Enterococcaceae</taxon>
        <taxon>Enterococcus</taxon>
    </lineage>
</organism>
<proteinExistence type="predicted"/>
<evidence type="ECO:0000259" key="1">
    <source>
        <dbReference type="Pfam" id="PF01262"/>
    </source>
</evidence>
<dbReference type="EMBL" id="JAFREM010000032">
    <property type="protein sequence ID" value="MBO1308356.1"/>
    <property type="molecule type" value="Genomic_DNA"/>
</dbReference>
<sequence>MTISSNATQTATYALSNSTGKYVNLLANNPLKELLMENSALYHGVNTYHNKLVIEPVAADLEIEYTPLDQVW</sequence>
<evidence type="ECO:0000313" key="3">
    <source>
        <dbReference type="Proteomes" id="UP000664601"/>
    </source>
</evidence>
<comment type="caution">
    <text evidence="2">The sequence shown here is derived from an EMBL/GenBank/DDBJ whole genome shotgun (WGS) entry which is preliminary data.</text>
</comment>
<gene>
    <name evidence="2" type="ORF">JZO70_19425</name>
</gene>
<name>A0ABS3LI05_9ENTE</name>
<dbReference type="Pfam" id="PF01262">
    <property type="entry name" value="AlaDh_PNT_C"/>
    <property type="match status" value="1"/>
</dbReference>
<evidence type="ECO:0000313" key="2">
    <source>
        <dbReference type="EMBL" id="MBO1308356.1"/>
    </source>
</evidence>
<dbReference type="Gene3D" id="3.40.50.720">
    <property type="entry name" value="NAD(P)-binding Rossmann-like Domain"/>
    <property type="match status" value="1"/>
</dbReference>